<dbReference type="EMBL" id="OZ034815">
    <property type="protein sequence ID" value="CAL1366052.1"/>
    <property type="molecule type" value="Genomic_DNA"/>
</dbReference>
<dbReference type="PANTHER" id="PTHR39244:SF5">
    <property type="entry name" value="NATTERIN-3-LIKE"/>
    <property type="match status" value="1"/>
</dbReference>
<dbReference type="Pfam" id="PF07468">
    <property type="entry name" value="Agglutinin"/>
    <property type="match status" value="1"/>
</dbReference>
<dbReference type="Gene3D" id="2.80.10.50">
    <property type="match status" value="2"/>
</dbReference>
<organism evidence="2 3">
    <name type="scientific">Linum trigynum</name>
    <dbReference type="NCBI Taxonomy" id="586398"/>
    <lineage>
        <taxon>Eukaryota</taxon>
        <taxon>Viridiplantae</taxon>
        <taxon>Streptophyta</taxon>
        <taxon>Embryophyta</taxon>
        <taxon>Tracheophyta</taxon>
        <taxon>Spermatophyta</taxon>
        <taxon>Magnoliopsida</taxon>
        <taxon>eudicotyledons</taxon>
        <taxon>Gunneridae</taxon>
        <taxon>Pentapetalae</taxon>
        <taxon>rosids</taxon>
        <taxon>fabids</taxon>
        <taxon>Malpighiales</taxon>
        <taxon>Linaceae</taxon>
        <taxon>Linum</taxon>
    </lineage>
</organism>
<feature type="domain" description="Agglutinin" evidence="1">
    <location>
        <begin position="5"/>
        <end position="151"/>
    </location>
</feature>
<dbReference type="SMART" id="SM00791">
    <property type="entry name" value="Agglutinin"/>
    <property type="match status" value="2"/>
</dbReference>
<protein>
    <recommendedName>
        <fullName evidence="1">Agglutinin domain-containing protein</fullName>
    </recommendedName>
</protein>
<evidence type="ECO:0000313" key="3">
    <source>
        <dbReference type="Proteomes" id="UP001497516"/>
    </source>
</evidence>
<dbReference type="SUPFAM" id="SSF50382">
    <property type="entry name" value="Agglutinin"/>
    <property type="match status" value="2"/>
</dbReference>
<dbReference type="SUPFAM" id="SSF56973">
    <property type="entry name" value="Aerolisin/ETX pore-forming domain"/>
    <property type="match status" value="1"/>
</dbReference>
<feature type="domain" description="Agglutinin" evidence="1">
    <location>
        <begin position="156"/>
        <end position="295"/>
    </location>
</feature>
<dbReference type="Proteomes" id="UP001497516">
    <property type="component" value="Chromosome 2"/>
</dbReference>
<gene>
    <name evidence="2" type="ORF">LTRI10_LOCUS10458</name>
</gene>
<keyword evidence="3" id="KW-1185">Reference proteome</keyword>
<dbReference type="Gene3D" id="2.170.15.10">
    <property type="entry name" value="Proaerolysin, chain A, domain 3"/>
    <property type="match status" value="1"/>
</dbReference>
<dbReference type="InterPro" id="IPR008998">
    <property type="entry name" value="Agglutinin"/>
</dbReference>
<evidence type="ECO:0000259" key="1">
    <source>
        <dbReference type="SMART" id="SM00791"/>
    </source>
</evidence>
<reference evidence="2 3" key="1">
    <citation type="submission" date="2024-04" db="EMBL/GenBank/DDBJ databases">
        <authorList>
            <person name="Fracassetti M."/>
        </authorList>
    </citation>
    <scope>NUCLEOTIDE SEQUENCE [LARGE SCALE GENOMIC DNA]</scope>
</reference>
<dbReference type="AlphaFoldDB" id="A0AAV2D2X0"/>
<evidence type="ECO:0000313" key="2">
    <source>
        <dbReference type="EMBL" id="CAL1366052.1"/>
    </source>
</evidence>
<accession>A0AAV2D2X0</accession>
<dbReference type="PANTHER" id="PTHR39244">
    <property type="entry name" value="NATTERIN-4"/>
    <property type="match status" value="1"/>
</dbReference>
<dbReference type="InterPro" id="IPR036242">
    <property type="entry name" value="Agglutinin_dom_sf"/>
</dbReference>
<proteinExistence type="predicted"/>
<dbReference type="InterPro" id="IPR053237">
    <property type="entry name" value="Natterin_C"/>
</dbReference>
<name>A0AAV2D2X0_9ROSI</name>
<sequence>MAPATTLPKFAVFKSGANKYMTYVADDASEKCVAVRPNEAWSPRCKFEVVPSTVHPTMVHIRCSYNNRFLQRLSEAKRWIAALALEPEDNQTLWSSTLFQPEFAPNDPMGMVRLLHVQLGRYAHWHDNANKYVTAEEWNPADPKTPFQVIDWGTLVTLPKHLAFRGDNRLLLGLRAGVQVLQFAFSDEKDETVANQIVPQPDGTFRIKNVSRKAFWRANTPSGYQHTYIWADDVTTADNHTLHSSFAAVKVNDRTVALRNLGNNLFTRRYSYQITDGLTTIDSQITAVNHLELVELVASRRIKNIKFHLGESWVHDETPNVVLNEGEEVRNETDETQDIEVEISYLDKTSSTWMSTSSSFKVGPAVRVQPPQIPYVTDSSVVEMTSPFAPSYVWGETTAENPDQVKVHEVTLPPWTMVTVKLLATKATCDVPLTYTRYDKVKGREEVHIMEDGLYTGTNYFDFTFEESLPQPIPKEDE</sequence>